<keyword evidence="2" id="KW-0808">Transferase</keyword>
<dbReference type="InterPro" id="IPR050426">
    <property type="entry name" value="Glycosyltransferase_28"/>
</dbReference>
<dbReference type="GO" id="GO:0006629">
    <property type="term" value="P:lipid metabolic process"/>
    <property type="evidence" value="ECO:0007669"/>
    <property type="project" value="UniProtKB-KW"/>
</dbReference>
<evidence type="ECO:0000256" key="4">
    <source>
        <dbReference type="SAM" id="MobiDB-lite"/>
    </source>
</evidence>
<sequence>MPYQDLYCPSDDPPPYELIASHGMQGGTEVDADGRIEVDLDSKVCKAVAKFIPLPGEEDLRYPPPTYPSFATGEIRLNIVIHVVGSRGDVQPFIALGNELQKHGHRVRLATHNVFGTFVRDSGLEFYPIGGDPAELMAYMVKNPGLIPQMKSLRAGDIQKKRAMVAEMLHGCWKSCIEDDPMSQTPFVADAIIANPPSFAHIHCAQALGVPVHLMFTMPWSSTKAFPHPLANLKHSDTSQPIANYLSYGIVEWMTWQGLGDVINKWRSEIDLEPVPATEGPSLAETLKVPFTYCWSPALMPKPRDWPSHIDVCGFFFRETPSYTPPPELTAFLRDGPRPIYIGFGSIVIDDPEKFTATILEAVRNVGVRAIISRGWSKLGGAPSRNIFYIDDCPHEWLFQHVAAVVHHGGAGTTACGLRNGCPTTIVPFFGDQPFWGNMVAASGAGPKPIPYREINAHNFAQAIGFCLQPSALAAAQDMAMRMRSESGVQAAVASFHRQLPLTRMKCQILPDQPAVWEFRKSFSEPVYMSGIAAQILLESRRIDAKHIHLHNMNPIVIDNRRWDPITGTASATVVTGANMLKHGTDIFYKPIKEIHRGCSPNSSPSASLLELSPARGAGSPGGQSMRDMQPHPGRPRTGARTTGAAFAASGKSLGKFVGYAYKGAVVDIPLATTEGLRAVPRLYGEDVRDLGPVRDWKSGVAIGGKSFAYGVAGGLTDIFVQPYKGAKDEGAIGAAKGIAKGTIGTMTKVGSGMLGLVAYPGHGICKSIQATGRSGTRKQIVNARGREREFIARRAVNAGLDQKAIVWTFDTVRRGKRNQR</sequence>
<dbReference type="GO" id="GO:0016906">
    <property type="term" value="F:sterol 3-beta-glucosyltransferase activity"/>
    <property type="evidence" value="ECO:0007669"/>
    <property type="project" value="UniProtKB-ARBA"/>
</dbReference>
<dbReference type="Gene3D" id="3.40.50.2000">
    <property type="entry name" value="Glycogen Phosphorylase B"/>
    <property type="match status" value="2"/>
</dbReference>
<protein>
    <submittedName>
        <fullName evidence="7">Uncharacterized protein</fullName>
    </submittedName>
</protein>
<evidence type="ECO:0000256" key="2">
    <source>
        <dbReference type="ARBA" id="ARBA00022679"/>
    </source>
</evidence>
<feature type="compositionally biased region" description="Low complexity" evidence="4">
    <location>
        <begin position="600"/>
        <end position="614"/>
    </location>
</feature>
<evidence type="ECO:0000259" key="5">
    <source>
        <dbReference type="Pfam" id="PF03033"/>
    </source>
</evidence>
<dbReference type="GO" id="GO:0012505">
    <property type="term" value="C:endomembrane system"/>
    <property type="evidence" value="ECO:0007669"/>
    <property type="project" value="UniProtKB-SubCell"/>
</dbReference>
<evidence type="ECO:0000259" key="6">
    <source>
        <dbReference type="Pfam" id="PF06722"/>
    </source>
</evidence>
<dbReference type="InterPro" id="IPR004276">
    <property type="entry name" value="GlycoTrans_28_N"/>
</dbReference>
<dbReference type="Pfam" id="PF03033">
    <property type="entry name" value="Glyco_transf_28"/>
    <property type="match status" value="1"/>
</dbReference>
<dbReference type="AlphaFoldDB" id="A0A5N7CMG6"/>
<comment type="subcellular location">
    <subcellularLocation>
        <location evidence="1">Endomembrane system</location>
        <topology evidence="1">Peripheral membrane protein</topology>
    </subcellularLocation>
</comment>
<accession>A0A5N7CMG6</accession>
<dbReference type="GO" id="GO:0005975">
    <property type="term" value="P:carbohydrate metabolic process"/>
    <property type="evidence" value="ECO:0007669"/>
    <property type="project" value="InterPro"/>
</dbReference>
<gene>
    <name evidence="7" type="ORF">BDV23DRAFT_145010</name>
</gene>
<dbReference type="OrthoDB" id="5835829at2759"/>
<proteinExistence type="predicted"/>
<dbReference type="CDD" id="cd03784">
    <property type="entry name" value="GT1_Gtf-like"/>
    <property type="match status" value="1"/>
</dbReference>
<dbReference type="PANTHER" id="PTHR48050:SF27">
    <property type="entry name" value="GLUCOSYLTRANSFERASE, PUTATIVE (AFU_ORTHOLOGUE AFUA_7G04880)-RELATED"/>
    <property type="match status" value="1"/>
</dbReference>
<evidence type="ECO:0000313" key="7">
    <source>
        <dbReference type="EMBL" id="KAE8395450.1"/>
    </source>
</evidence>
<dbReference type="Pfam" id="PF06722">
    <property type="entry name" value="EryCIII-like_C"/>
    <property type="match status" value="1"/>
</dbReference>
<dbReference type="Proteomes" id="UP000326877">
    <property type="component" value="Unassembled WGS sequence"/>
</dbReference>
<keyword evidence="3" id="KW-0443">Lipid metabolism</keyword>
<feature type="domain" description="Glycosyltransferase family 28 N-terminal" evidence="5">
    <location>
        <begin position="79"/>
        <end position="227"/>
    </location>
</feature>
<reference evidence="7" key="1">
    <citation type="submission" date="2019-04" db="EMBL/GenBank/DDBJ databases">
        <title>Friends and foes A comparative genomics studyof 23 Aspergillus species from section Flavi.</title>
        <authorList>
            <consortium name="DOE Joint Genome Institute"/>
            <person name="Kjaerbolling I."/>
            <person name="Vesth T."/>
            <person name="Frisvad J.C."/>
            <person name="Nybo J.L."/>
            <person name="Theobald S."/>
            <person name="Kildgaard S."/>
            <person name="Isbrandt T."/>
            <person name="Kuo A."/>
            <person name="Sato A."/>
            <person name="Lyhne E.K."/>
            <person name="Kogle M.E."/>
            <person name="Wiebenga A."/>
            <person name="Kun R.S."/>
            <person name="Lubbers R.J."/>
            <person name="Makela M.R."/>
            <person name="Barry K."/>
            <person name="Chovatia M."/>
            <person name="Clum A."/>
            <person name="Daum C."/>
            <person name="Haridas S."/>
            <person name="He G."/>
            <person name="LaButti K."/>
            <person name="Lipzen A."/>
            <person name="Mondo S."/>
            <person name="Riley R."/>
            <person name="Salamov A."/>
            <person name="Simmons B.A."/>
            <person name="Magnuson J.K."/>
            <person name="Henrissat B."/>
            <person name="Mortensen U.H."/>
            <person name="Larsen T.O."/>
            <person name="Devries R.P."/>
            <person name="Grigoriev I.V."/>
            <person name="Machida M."/>
            <person name="Baker S.E."/>
            <person name="Andersen M.R."/>
        </authorList>
    </citation>
    <scope>NUCLEOTIDE SEQUENCE [LARGE SCALE GENOMIC DNA]</scope>
    <source>
        <strain evidence="7">IBT 14317</strain>
    </source>
</reference>
<dbReference type="FunFam" id="3.40.50.2000:FF:000100">
    <property type="entry name" value="Glycosyltransferase family 1 protein"/>
    <property type="match status" value="1"/>
</dbReference>
<evidence type="ECO:0000256" key="3">
    <source>
        <dbReference type="ARBA" id="ARBA00023098"/>
    </source>
</evidence>
<dbReference type="InterPro" id="IPR010610">
    <property type="entry name" value="EryCIII-like_C"/>
</dbReference>
<dbReference type="PANTHER" id="PTHR48050">
    <property type="entry name" value="STEROL 3-BETA-GLUCOSYLTRANSFERASE"/>
    <property type="match status" value="1"/>
</dbReference>
<organism evidence="7">
    <name type="scientific">Petromyces alliaceus</name>
    <name type="common">Aspergillus alliaceus</name>
    <dbReference type="NCBI Taxonomy" id="209559"/>
    <lineage>
        <taxon>Eukaryota</taxon>
        <taxon>Fungi</taxon>
        <taxon>Dikarya</taxon>
        <taxon>Ascomycota</taxon>
        <taxon>Pezizomycotina</taxon>
        <taxon>Eurotiomycetes</taxon>
        <taxon>Eurotiomycetidae</taxon>
        <taxon>Eurotiales</taxon>
        <taxon>Aspergillaceae</taxon>
        <taxon>Aspergillus</taxon>
        <taxon>Aspergillus subgen. Circumdati</taxon>
    </lineage>
</organism>
<dbReference type="SUPFAM" id="SSF53756">
    <property type="entry name" value="UDP-Glycosyltransferase/glycogen phosphorylase"/>
    <property type="match status" value="1"/>
</dbReference>
<dbReference type="EMBL" id="ML735218">
    <property type="protein sequence ID" value="KAE8395450.1"/>
    <property type="molecule type" value="Genomic_DNA"/>
</dbReference>
<feature type="domain" description="Erythromycin biosynthesis protein CIII-like C-terminal" evidence="6">
    <location>
        <begin position="385"/>
        <end position="486"/>
    </location>
</feature>
<name>A0A5N7CMG6_PETAA</name>
<dbReference type="InterPro" id="IPR002213">
    <property type="entry name" value="UDP_glucos_trans"/>
</dbReference>
<feature type="region of interest" description="Disordered" evidence="4">
    <location>
        <begin position="599"/>
        <end position="641"/>
    </location>
</feature>
<dbReference type="FunFam" id="3.40.50.2000:FF:000009">
    <property type="entry name" value="Sterol 3-beta-glucosyltransferase UGT80A2"/>
    <property type="match status" value="1"/>
</dbReference>
<evidence type="ECO:0000256" key="1">
    <source>
        <dbReference type="ARBA" id="ARBA00004184"/>
    </source>
</evidence>